<organism evidence="1 2">
    <name type="scientific">Baia soyae</name>
    <dbReference type="NCBI Taxonomy" id="1544746"/>
    <lineage>
        <taxon>Bacteria</taxon>
        <taxon>Bacillati</taxon>
        <taxon>Bacillota</taxon>
        <taxon>Bacilli</taxon>
        <taxon>Bacillales</taxon>
        <taxon>Thermoactinomycetaceae</taxon>
        <taxon>Baia</taxon>
    </lineage>
</organism>
<accession>A0A4R2RF12</accession>
<evidence type="ECO:0000313" key="2">
    <source>
        <dbReference type="Proteomes" id="UP000294746"/>
    </source>
</evidence>
<evidence type="ECO:0000313" key="1">
    <source>
        <dbReference type="EMBL" id="TCP62150.1"/>
    </source>
</evidence>
<dbReference type="Proteomes" id="UP000294746">
    <property type="component" value="Unassembled WGS sequence"/>
</dbReference>
<comment type="caution">
    <text evidence="1">The sequence shown here is derived from an EMBL/GenBank/DDBJ whole genome shotgun (WGS) entry which is preliminary data.</text>
</comment>
<gene>
    <name evidence="1" type="ORF">EDD57_15613</name>
</gene>
<reference evidence="1 2" key="1">
    <citation type="submission" date="2019-03" db="EMBL/GenBank/DDBJ databases">
        <title>Genomic Encyclopedia of Type Strains, Phase IV (KMG-IV): sequencing the most valuable type-strain genomes for metagenomic binning, comparative biology and taxonomic classification.</title>
        <authorList>
            <person name="Goeker M."/>
        </authorList>
    </citation>
    <scope>NUCLEOTIDE SEQUENCE [LARGE SCALE GENOMIC DNA]</scope>
    <source>
        <strain evidence="1 2">DSM 46831</strain>
    </source>
</reference>
<sequence length="86" mass="9966">MLDWEKLVECHKALEAANILTKINAKPSKVIGLAFFLTLRDAWVFPSNLFIYPQLPSRRSLFHEQYRKDAQVAHKSSKVSMVCLLY</sequence>
<keyword evidence="2" id="KW-1185">Reference proteome</keyword>
<dbReference type="AlphaFoldDB" id="A0A4R2RF12"/>
<protein>
    <submittedName>
        <fullName evidence="1">Uncharacterized protein</fullName>
    </submittedName>
</protein>
<dbReference type="EMBL" id="SLXV01000056">
    <property type="protein sequence ID" value="TCP62150.1"/>
    <property type="molecule type" value="Genomic_DNA"/>
</dbReference>
<name>A0A4R2RF12_9BACL</name>
<proteinExistence type="predicted"/>